<organism evidence="1 2">
    <name type="scientific">Rhizobium tumorigenes</name>
    <dbReference type="NCBI Taxonomy" id="2041385"/>
    <lineage>
        <taxon>Bacteria</taxon>
        <taxon>Pseudomonadati</taxon>
        <taxon>Pseudomonadota</taxon>
        <taxon>Alphaproteobacteria</taxon>
        <taxon>Hyphomicrobiales</taxon>
        <taxon>Rhizobiaceae</taxon>
        <taxon>Rhizobium/Agrobacterium group</taxon>
        <taxon>Rhizobium</taxon>
    </lineage>
</organism>
<sequence>MALILVSVLNPLERAKTKPAAAWKCPRLFLVIPPGADLAVDLLAALDGIVEHWQFAPAEQRVERRAVHRCLDRVLAQDAVSLAATAGAAEERLTERAINERLLRPGLRRPG</sequence>
<accession>A0AAF1K9D9</accession>
<proteinExistence type="predicted"/>
<name>A0AAF1K9D9_9HYPH</name>
<dbReference type="RefSeq" id="WP_240539090.1">
    <property type="nucleotide sequence ID" value="NZ_CP117258.1"/>
</dbReference>
<dbReference type="EMBL" id="CP117258">
    <property type="protein sequence ID" value="WFR98707.1"/>
    <property type="molecule type" value="Genomic_DNA"/>
</dbReference>
<reference evidence="2" key="2">
    <citation type="journal article" date="2023" name="MicrobiologyOpen">
        <title>Genomics of the tumorigenes clade of the family Rhizobiaceae and description of Rhizobium rhododendri sp. nov.</title>
        <authorList>
            <person name="Kuzmanovic N."/>
            <person name="diCenzo G.C."/>
            <person name="Bunk B."/>
            <person name="Sproeer C."/>
            <person name="Fruehling A."/>
            <person name="Neumann-Schaal M."/>
            <person name="Overmann J."/>
            <person name="Smalla K."/>
        </authorList>
    </citation>
    <scope>NUCLEOTIDE SEQUENCE [LARGE SCALE GENOMIC DNA]</scope>
    <source>
        <strain evidence="2">1078</strain>
        <plasmid evidence="2">unnamed1</plasmid>
    </source>
</reference>
<keyword evidence="2" id="KW-1185">Reference proteome</keyword>
<keyword evidence="1" id="KW-0614">Plasmid</keyword>
<dbReference type="KEGG" id="rtu:PR017_23695"/>
<evidence type="ECO:0000313" key="2">
    <source>
        <dbReference type="Proteomes" id="UP000249499"/>
    </source>
</evidence>
<gene>
    <name evidence="1" type="ORF">PR017_23695</name>
</gene>
<protein>
    <submittedName>
        <fullName evidence="1">Uncharacterized protein</fullName>
    </submittedName>
</protein>
<dbReference type="AlphaFoldDB" id="A0AAF1K9D9"/>
<evidence type="ECO:0000313" key="1">
    <source>
        <dbReference type="EMBL" id="WFR98707.1"/>
    </source>
</evidence>
<geneLocation type="plasmid" evidence="1 2">
    <name>unnamed1</name>
</geneLocation>
<dbReference type="Proteomes" id="UP000249499">
    <property type="component" value="Plasmid unnamed1"/>
</dbReference>
<reference evidence="1 2" key="1">
    <citation type="journal article" date="2018" name="Sci. Rep.">
        <title>Rhizobium tumorigenes sp. nov., a novel plant tumorigenic bacterium isolated from cane gall tumors on thornless blackberry.</title>
        <authorList>
            <person name="Kuzmanovi N."/>
            <person name="Smalla K."/>
            <person name="Gronow S."/>
            <person name="PuBawska J."/>
        </authorList>
    </citation>
    <scope>NUCLEOTIDE SEQUENCE [LARGE SCALE GENOMIC DNA]</scope>
    <source>
        <strain evidence="1 2">1078</strain>
    </source>
</reference>